<dbReference type="SMART" id="SM00320">
    <property type="entry name" value="WD40"/>
    <property type="match status" value="7"/>
</dbReference>
<feature type="repeat" description="WD" evidence="4">
    <location>
        <begin position="376"/>
        <end position="412"/>
    </location>
</feature>
<dbReference type="InterPro" id="IPR036322">
    <property type="entry name" value="WD40_repeat_dom_sf"/>
</dbReference>
<dbReference type="GO" id="GO:0016226">
    <property type="term" value="P:iron-sulfur cluster assembly"/>
    <property type="evidence" value="ECO:0007669"/>
    <property type="project" value="UniProtKB-UniRule"/>
</dbReference>
<dbReference type="InterPro" id="IPR015943">
    <property type="entry name" value="WD40/YVTN_repeat-like_dom_sf"/>
</dbReference>
<dbReference type="GO" id="GO:0097361">
    <property type="term" value="C:cytosolic [4Fe-4S] assembly targeting complex"/>
    <property type="evidence" value="ECO:0007669"/>
    <property type="project" value="InterPro"/>
</dbReference>
<reference evidence="5" key="1">
    <citation type="submission" date="2021-01" db="EMBL/GenBank/DDBJ databases">
        <authorList>
            <person name="Corre E."/>
            <person name="Pelletier E."/>
            <person name="Niang G."/>
            <person name="Scheremetjew M."/>
            <person name="Finn R."/>
            <person name="Kale V."/>
            <person name="Holt S."/>
            <person name="Cochrane G."/>
            <person name="Meng A."/>
            <person name="Brown T."/>
            <person name="Cohen L."/>
        </authorList>
    </citation>
    <scope>NUCLEOTIDE SEQUENCE</scope>
    <source>
        <strain evidence="5">WS</strain>
    </source>
</reference>
<dbReference type="InterPro" id="IPR001680">
    <property type="entry name" value="WD40_rpt"/>
</dbReference>
<evidence type="ECO:0000256" key="3">
    <source>
        <dbReference type="HAMAP-Rule" id="MF_03037"/>
    </source>
</evidence>
<evidence type="ECO:0000256" key="2">
    <source>
        <dbReference type="ARBA" id="ARBA00022737"/>
    </source>
</evidence>
<keyword evidence="2" id="KW-0677">Repeat</keyword>
<protein>
    <recommendedName>
        <fullName evidence="3">Probable cytosolic iron-sulfur protein assembly protein CIAO1 homolog</fullName>
    </recommendedName>
</protein>
<feature type="repeat" description="WD" evidence="4">
    <location>
        <begin position="259"/>
        <end position="291"/>
    </location>
</feature>
<dbReference type="PANTHER" id="PTHR19920">
    <property type="entry name" value="WD40 PROTEIN CIAO1"/>
    <property type="match status" value="1"/>
</dbReference>
<dbReference type="PROSITE" id="PS50294">
    <property type="entry name" value="WD_REPEATS_REGION"/>
    <property type="match status" value="3"/>
</dbReference>
<sequence length="412" mass="46845">MSLTPLTTLPLKSPVWSVSFHPSNPNTLLLTQKNEALIYSVVEGGDVLSRLASETRWRDAENNGIEDSSSSELHFTEVTSLNAHSRTVRRAVWEPVTRSSKGTSASQNPKIALCSFDGTVSLWKKPNTSSNATQEPYEIQTCLEGHENEVKSVKFADRGIFSDDSLSYIATCARDRTVWVWAKEERSQPQLSDSDMEDMEEDDDDEEDYEVVAVCNGHTQDVKDVMWHRTEPILLSCSYDDTIRTWIERLDDWFCCNILRDHTSTVWSMCQNTDGSLMASVSDDLSLIIWQFIKYTDEQKIQDEDRPFTYEPLCRKEQAHERSIYAVAWSPDERCIVTVGGDNALRVWTLPDASQRITCQSLSQHNNTLTLHCEFANAHDSDVNCVEFYQGDSRLLVTGSDDESVKIWKLVL</sequence>
<dbReference type="SUPFAM" id="SSF50978">
    <property type="entry name" value="WD40 repeat-like"/>
    <property type="match status" value="1"/>
</dbReference>
<dbReference type="AlphaFoldDB" id="A0A7S1KLZ9"/>
<dbReference type="Gene3D" id="2.130.10.10">
    <property type="entry name" value="YVTN repeat-like/Quinoprotein amine dehydrogenase"/>
    <property type="match status" value="1"/>
</dbReference>
<evidence type="ECO:0000256" key="1">
    <source>
        <dbReference type="ARBA" id="ARBA00022574"/>
    </source>
</evidence>
<feature type="repeat" description="WD" evidence="4">
    <location>
        <begin position="317"/>
        <end position="358"/>
    </location>
</feature>
<dbReference type="InterPro" id="IPR028608">
    <property type="entry name" value="CIAO1/Cia1"/>
</dbReference>
<keyword evidence="1 4" id="KW-0853">WD repeat</keyword>
<dbReference type="HAMAP" id="MF_03037">
    <property type="entry name" value="ciao1"/>
    <property type="match status" value="1"/>
</dbReference>
<feature type="repeat" description="WD" evidence="4">
    <location>
        <begin position="215"/>
        <end position="246"/>
    </location>
</feature>
<comment type="function">
    <text evidence="3">Essential component of the cytosolic iron-sulfur (Fe/S) protein assembly machinery. Required for the maturation of extramitochondrial Fe/S proteins.</text>
</comment>
<dbReference type="PROSITE" id="PS50082">
    <property type="entry name" value="WD_REPEATS_2"/>
    <property type="match status" value="4"/>
</dbReference>
<proteinExistence type="inferred from homology"/>
<dbReference type="PANTHER" id="PTHR19920:SF0">
    <property type="entry name" value="CYTOSOLIC IRON-SULFUR PROTEIN ASSEMBLY PROTEIN CIAO1-RELATED"/>
    <property type="match status" value="1"/>
</dbReference>
<gene>
    <name evidence="5" type="ORF">PCOS0759_LOCUS472</name>
</gene>
<name>A0A7S1KLZ9_9EUKA</name>
<accession>A0A7S1KLZ9</accession>
<comment type="similarity">
    <text evidence="3">Belongs to the WD repeat CIA1 family.</text>
</comment>
<dbReference type="EMBL" id="HBGD01000612">
    <property type="protein sequence ID" value="CAD9077241.1"/>
    <property type="molecule type" value="Transcribed_RNA"/>
</dbReference>
<organism evidence="5">
    <name type="scientific">Percolomonas cosmopolitus</name>
    <dbReference type="NCBI Taxonomy" id="63605"/>
    <lineage>
        <taxon>Eukaryota</taxon>
        <taxon>Discoba</taxon>
        <taxon>Heterolobosea</taxon>
        <taxon>Tetramitia</taxon>
        <taxon>Eutetramitia</taxon>
        <taxon>Percolomonadidae</taxon>
        <taxon>Percolomonas</taxon>
    </lineage>
</organism>
<dbReference type="Pfam" id="PF00400">
    <property type="entry name" value="WD40"/>
    <property type="match status" value="5"/>
</dbReference>
<evidence type="ECO:0000256" key="4">
    <source>
        <dbReference type="PROSITE-ProRule" id="PRU00221"/>
    </source>
</evidence>
<evidence type="ECO:0000313" key="5">
    <source>
        <dbReference type="EMBL" id="CAD9077241.1"/>
    </source>
</evidence>